<dbReference type="InParanoid" id="A0A7M7JUR9"/>
<proteinExistence type="inferred from homology"/>
<dbReference type="RefSeq" id="XP_022657100.1">
    <property type="nucleotide sequence ID" value="XM_022801365.1"/>
</dbReference>
<dbReference type="PANTHER" id="PTHR13395:SF6">
    <property type="entry name" value="SISTER CHROMATID COHESION PROTEIN DCC1"/>
    <property type="match status" value="1"/>
</dbReference>
<dbReference type="EnsemblMetazoa" id="XM_022801365">
    <property type="protein sequence ID" value="XP_022657100"/>
    <property type="gene ID" value="LOC111248658"/>
</dbReference>
<evidence type="ECO:0000256" key="1">
    <source>
        <dbReference type="ARBA" id="ARBA00007017"/>
    </source>
</evidence>
<dbReference type="KEGG" id="vde:111248658"/>
<keyword evidence="3" id="KW-0235">DNA replication</keyword>
<evidence type="ECO:0000313" key="4">
    <source>
        <dbReference type="EnsemblMetazoa" id="XP_022657100"/>
    </source>
</evidence>
<dbReference type="AlphaFoldDB" id="A0A7M7JUR9"/>
<dbReference type="GO" id="GO:0006260">
    <property type="term" value="P:DNA replication"/>
    <property type="evidence" value="ECO:0007669"/>
    <property type="project" value="UniProtKB-KW"/>
</dbReference>
<dbReference type="GO" id="GO:0031390">
    <property type="term" value="C:Ctf18 RFC-like complex"/>
    <property type="evidence" value="ECO:0007669"/>
    <property type="project" value="InterPro"/>
</dbReference>
<evidence type="ECO:0000313" key="5">
    <source>
        <dbReference type="Proteomes" id="UP000594260"/>
    </source>
</evidence>
<evidence type="ECO:0000256" key="3">
    <source>
        <dbReference type="ARBA" id="ARBA00022705"/>
    </source>
</evidence>
<evidence type="ECO:0000256" key="2">
    <source>
        <dbReference type="ARBA" id="ARBA00017682"/>
    </source>
</evidence>
<name>A0A7M7JUR9_VARDE</name>
<dbReference type="OrthoDB" id="5199543at2759"/>
<dbReference type="InterPro" id="IPR019128">
    <property type="entry name" value="Dcc1"/>
</dbReference>
<dbReference type="GO" id="GO:0000775">
    <property type="term" value="C:chromosome, centromeric region"/>
    <property type="evidence" value="ECO:0007669"/>
    <property type="project" value="TreeGrafter"/>
</dbReference>
<dbReference type="PANTHER" id="PTHR13395">
    <property type="entry name" value="SISTER CHROMATID COHESION PROTEIN DCC1-RELATED"/>
    <property type="match status" value="1"/>
</dbReference>
<dbReference type="FunCoup" id="A0A7M7JUR9">
    <property type="interactions" value="1234"/>
</dbReference>
<sequence>MAQEQVARRTLTEVWANLERAKLSRSDMQPLAQTVFFHSANNDDLLLLEVDSHILEEAKKLGVIIRGDLEDELVLCTGSRTYSVREAEISNSLLVVPNLRLAAKGQPLTAAMSKAGDGLDTREVLKTFHHYWEPRQIRPSSRKLHSLLTESEYRGIELEGDIPQSSLFSLPKLLNHVQASESEIKEMLGALPVAEVDGCVRLLGFEYHFRVLEFMLTSIESNSMPLDKIDTNVVIEEVSELEPHEIVKAVVSWYVKNQVLLKAKVSRTQGEALLRSGESFNLEQFITTWQQSLPEGLTTDVAYLYGISYVDEDRQRPIINYLSTWDLPEVESARFDTLLRMKTSWRFEEIEPYICDLSLKNVNSLLLKYARSFQKNGHIFYSKK</sequence>
<reference evidence="4" key="1">
    <citation type="submission" date="2021-01" db="UniProtKB">
        <authorList>
            <consortium name="EnsemblMetazoa"/>
        </authorList>
    </citation>
    <scope>IDENTIFICATION</scope>
</reference>
<comment type="similarity">
    <text evidence="1">Belongs to the DCC1 family.</text>
</comment>
<dbReference type="Proteomes" id="UP000594260">
    <property type="component" value="Unplaced"/>
</dbReference>
<dbReference type="OMA" id="DSESWPF"/>
<dbReference type="GO" id="GO:0000785">
    <property type="term" value="C:chromatin"/>
    <property type="evidence" value="ECO:0007669"/>
    <property type="project" value="TreeGrafter"/>
</dbReference>
<organism evidence="4 5">
    <name type="scientific">Varroa destructor</name>
    <name type="common">Honeybee mite</name>
    <dbReference type="NCBI Taxonomy" id="109461"/>
    <lineage>
        <taxon>Eukaryota</taxon>
        <taxon>Metazoa</taxon>
        <taxon>Ecdysozoa</taxon>
        <taxon>Arthropoda</taxon>
        <taxon>Chelicerata</taxon>
        <taxon>Arachnida</taxon>
        <taxon>Acari</taxon>
        <taxon>Parasitiformes</taxon>
        <taxon>Mesostigmata</taxon>
        <taxon>Gamasina</taxon>
        <taxon>Dermanyssoidea</taxon>
        <taxon>Varroidae</taxon>
        <taxon>Varroa</taxon>
    </lineage>
</organism>
<dbReference type="Pfam" id="PF09724">
    <property type="entry name" value="Dcc1"/>
    <property type="match status" value="1"/>
</dbReference>
<dbReference type="GO" id="GO:0034088">
    <property type="term" value="P:maintenance of mitotic sister chromatid cohesion"/>
    <property type="evidence" value="ECO:0007669"/>
    <property type="project" value="TreeGrafter"/>
</dbReference>
<protein>
    <recommendedName>
        <fullName evidence="2">Sister chromatid cohesion protein DCC1</fullName>
    </recommendedName>
</protein>
<keyword evidence="5" id="KW-1185">Reference proteome</keyword>
<dbReference type="GeneID" id="111248658"/>
<accession>A0A7M7JUR9</accession>